<keyword evidence="5" id="KW-0862">Zinc</keyword>
<dbReference type="InterPro" id="IPR000718">
    <property type="entry name" value="Peptidase_M13"/>
</dbReference>
<dbReference type="SUPFAM" id="SSF55486">
    <property type="entry name" value="Metalloproteases ('zincins'), catalytic domain"/>
    <property type="match status" value="2"/>
</dbReference>
<comment type="caution">
    <text evidence="10">The sequence shown here is derived from an EMBL/GenBank/DDBJ whole genome shotgun (WGS) entry which is preliminary data.</text>
</comment>
<dbReference type="Proteomes" id="UP001208570">
    <property type="component" value="Unassembled WGS sequence"/>
</dbReference>
<gene>
    <name evidence="10" type="ORF">LSH36_481g03052</name>
</gene>
<feature type="domain" description="Peptidase M13 C-terminal" evidence="8">
    <location>
        <begin position="727"/>
        <end position="932"/>
    </location>
</feature>
<dbReference type="EMBL" id="JAODUP010000481">
    <property type="protein sequence ID" value="KAK2148814.1"/>
    <property type="molecule type" value="Genomic_DNA"/>
</dbReference>
<feature type="domain" description="Peptidase M13 N-terminal" evidence="9">
    <location>
        <begin position="548"/>
        <end position="668"/>
    </location>
</feature>
<evidence type="ECO:0000313" key="11">
    <source>
        <dbReference type="Proteomes" id="UP001208570"/>
    </source>
</evidence>
<dbReference type="PROSITE" id="PS51885">
    <property type="entry name" value="NEPRILYSIN"/>
    <property type="match status" value="1"/>
</dbReference>
<dbReference type="Gene3D" id="3.40.390.10">
    <property type="entry name" value="Collagenase (Catalytic Domain)"/>
    <property type="match status" value="1"/>
</dbReference>
<keyword evidence="6" id="KW-0482">Metalloprotease</keyword>
<keyword evidence="7" id="KW-1133">Transmembrane helix</keyword>
<keyword evidence="3" id="KW-0479">Metal-binding</keyword>
<name>A0AAD9J9M9_9ANNE</name>
<dbReference type="AlphaFoldDB" id="A0AAD9J9M9"/>
<dbReference type="Pfam" id="PF05649">
    <property type="entry name" value="Peptidase_M13_N"/>
    <property type="match status" value="2"/>
</dbReference>
<evidence type="ECO:0000313" key="10">
    <source>
        <dbReference type="EMBL" id="KAK2148814.1"/>
    </source>
</evidence>
<dbReference type="InterPro" id="IPR024079">
    <property type="entry name" value="MetalloPept_cat_dom_sf"/>
</dbReference>
<dbReference type="Gene3D" id="1.10.1380.10">
    <property type="entry name" value="Neutral endopeptidase , domain2"/>
    <property type="match status" value="2"/>
</dbReference>
<comment type="cofactor">
    <cofactor evidence="1">
        <name>Zn(2+)</name>
        <dbReference type="ChEBI" id="CHEBI:29105"/>
    </cofactor>
</comment>
<evidence type="ECO:0008006" key="12">
    <source>
        <dbReference type="Google" id="ProtNLM"/>
    </source>
</evidence>
<feature type="transmembrane region" description="Helical" evidence="7">
    <location>
        <begin position="79"/>
        <end position="100"/>
    </location>
</feature>
<protein>
    <recommendedName>
        <fullName evidence="12">Neprilysin</fullName>
    </recommendedName>
</protein>
<dbReference type="GO" id="GO:0046872">
    <property type="term" value="F:metal ion binding"/>
    <property type="evidence" value="ECO:0007669"/>
    <property type="project" value="UniProtKB-KW"/>
</dbReference>
<accession>A0AAD9J9M9</accession>
<dbReference type="InterPro" id="IPR018497">
    <property type="entry name" value="Peptidase_M13_C"/>
</dbReference>
<evidence type="ECO:0000256" key="4">
    <source>
        <dbReference type="ARBA" id="ARBA00022801"/>
    </source>
</evidence>
<evidence type="ECO:0000256" key="6">
    <source>
        <dbReference type="ARBA" id="ARBA00023049"/>
    </source>
</evidence>
<dbReference type="PANTHER" id="PTHR11733">
    <property type="entry name" value="ZINC METALLOPROTEASE FAMILY M13 NEPRILYSIN-RELATED"/>
    <property type="match status" value="1"/>
</dbReference>
<organism evidence="10 11">
    <name type="scientific">Paralvinella palmiformis</name>
    <dbReference type="NCBI Taxonomy" id="53620"/>
    <lineage>
        <taxon>Eukaryota</taxon>
        <taxon>Metazoa</taxon>
        <taxon>Spiralia</taxon>
        <taxon>Lophotrochozoa</taxon>
        <taxon>Annelida</taxon>
        <taxon>Polychaeta</taxon>
        <taxon>Sedentaria</taxon>
        <taxon>Canalipalpata</taxon>
        <taxon>Terebellida</taxon>
        <taxon>Terebelliformia</taxon>
        <taxon>Alvinellidae</taxon>
        <taxon>Paralvinella</taxon>
    </lineage>
</organism>
<keyword evidence="7" id="KW-0812">Transmembrane</keyword>
<evidence type="ECO:0000256" key="5">
    <source>
        <dbReference type="ARBA" id="ARBA00022833"/>
    </source>
</evidence>
<keyword evidence="7" id="KW-0472">Membrane</keyword>
<dbReference type="GO" id="GO:0005886">
    <property type="term" value="C:plasma membrane"/>
    <property type="evidence" value="ECO:0007669"/>
    <property type="project" value="TreeGrafter"/>
</dbReference>
<dbReference type="InterPro" id="IPR008753">
    <property type="entry name" value="Peptidase_M13_N"/>
</dbReference>
<dbReference type="PANTHER" id="PTHR11733:SF238">
    <property type="entry name" value="FI07649P-RELATED"/>
    <property type="match status" value="1"/>
</dbReference>
<proteinExistence type="predicted"/>
<dbReference type="CDD" id="cd08662">
    <property type="entry name" value="M13"/>
    <property type="match status" value="1"/>
</dbReference>
<keyword evidence="11" id="KW-1185">Reference proteome</keyword>
<dbReference type="GO" id="GO:0004222">
    <property type="term" value="F:metalloendopeptidase activity"/>
    <property type="evidence" value="ECO:0007669"/>
    <property type="project" value="InterPro"/>
</dbReference>
<reference evidence="10" key="1">
    <citation type="journal article" date="2023" name="Mol. Biol. Evol.">
        <title>Third-Generation Sequencing Reveals the Adaptive Role of the Epigenome in Three Deep-Sea Polychaetes.</title>
        <authorList>
            <person name="Perez M."/>
            <person name="Aroh O."/>
            <person name="Sun Y."/>
            <person name="Lan Y."/>
            <person name="Juniper S.K."/>
            <person name="Young C.R."/>
            <person name="Angers B."/>
            <person name="Qian P.Y."/>
        </authorList>
    </citation>
    <scope>NUCLEOTIDE SEQUENCE</scope>
    <source>
        <strain evidence="10">P08H-3</strain>
    </source>
</reference>
<keyword evidence="2" id="KW-0645">Protease</keyword>
<evidence type="ECO:0000259" key="9">
    <source>
        <dbReference type="Pfam" id="PF05649"/>
    </source>
</evidence>
<dbReference type="InterPro" id="IPR042089">
    <property type="entry name" value="Peptidase_M13_dom_2"/>
</dbReference>
<evidence type="ECO:0000256" key="3">
    <source>
        <dbReference type="ARBA" id="ARBA00022723"/>
    </source>
</evidence>
<dbReference type="PRINTS" id="PR00786">
    <property type="entry name" value="NEPRILYSIN"/>
</dbReference>
<dbReference type="GO" id="GO:0016485">
    <property type="term" value="P:protein processing"/>
    <property type="evidence" value="ECO:0007669"/>
    <property type="project" value="TreeGrafter"/>
</dbReference>
<evidence type="ECO:0000256" key="1">
    <source>
        <dbReference type="ARBA" id="ARBA00001947"/>
    </source>
</evidence>
<evidence type="ECO:0000256" key="7">
    <source>
        <dbReference type="SAM" id="Phobius"/>
    </source>
</evidence>
<evidence type="ECO:0000256" key="2">
    <source>
        <dbReference type="ARBA" id="ARBA00022670"/>
    </source>
</evidence>
<evidence type="ECO:0000259" key="8">
    <source>
        <dbReference type="Pfam" id="PF01431"/>
    </source>
</evidence>
<dbReference type="Pfam" id="PF01431">
    <property type="entry name" value="Peptidase_M13"/>
    <property type="match status" value="1"/>
</dbReference>
<feature type="domain" description="Peptidase M13 N-terminal" evidence="9">
    <location>
        <begin position="119"/>
        <end position="384"/>
    </location>
</feature>
<sequence length="933" mass="107023">MSRQENAAVGYSPVKSKEEMNGDLEMHGIAKGGGLHEPLTAANVGREDANATNTKKRELKVFYKGESVLPRKRTTLEKYLIALSVLLFLACLVFIVVLAMKESAPAALVIDAIDPDADPCEDFFQYACGSWNRKHTIPADKSSYNMFEKLHDELQIKLKRLLEEENTEHVSEATRKARILYTSCIDTDEVERVGDKPLKNVLSHLGGWPVVSPDFRPSNWTLEVILGQLRGSYNAPVLFRVFVDIDDKNSSVRVIQLDQPSLGMPSREYYLGGDTYKKAYMKYMISIAKLLGANESFARSEMMNVLNFEIQLANVTTPQNQRHDTGAMYTKLTIRELQDEVPGVIDWLKYFQSFMPVNITDEEPIVSFAMDYLRNMARLVQMQEKSLTEYDKSMKDSASLLVTTRNDECLSGDDTVSQSISKLNVYLTYTRKYALRSESGTGLFWNYISGATSALRVIHSYMRIPSEVERFWGWIRENATQNHHNNKTKSSVITFQAFPPPTKENRGPVIENNSSHPLDANLRLIKHPYLNVDCFLHHVYLFGDISIDYRVLANYLLWRLILGLAPELTEKFQADRNEYRRVMQGVSRDKVRWQKCVEYVNERIGMSVGRLFIEENFKKESKDSALEMIHNIRTAFNEILMASDWMDKETKKVAKEKANAMNERIGYPEFILDSKELDKIYDGLEFKEHTYFENILNVERHDAMRNLKKLRQPVDKDKWDQDPAVVNAFYNPNRNDIVFPAGILQPLFYSQYSPKSMNYGGIGVVIGHEITHGFDDKGRQYDKDGNLRQWWSNDTIKVFRERAQCMIDQYSNYTLEPFGLPIDGKNTQGENIADNGGLKESFRAYRKWVEVNGEEQSLPGIDLNHNQLFFLNYAQIWCGIMRGEEAIHKIRTSVHSPGPIRVLGPLSNSYDFAKAYGCPPGSRMNPIHKCAVW</sequence>
<keyword evidence="4" id="KW-0378">Hydrolase</keyword>